<dbReference type="AlphaFoldDB" id="A0A348WFW4"/>
<organism evidence="1 2">
    <name type="scientific">Roseovarius nubinhibens</name>
    <dbReference type="NCBI Taxonomy" id="314263"/>
    <lineage>
        <taxon>Bacteria</taxon>
        <taxon>Pseudomonadati</taxon>
        <taxon>Pseudomonadota</taxon>
        <taxon>Alphaproteobacteria</taxon>
        <taxon>Rhodobacterales</taxon>
        <taxon>Roseobacteraceae</taxon>
        <taxon>Roseovarius</taxon>
    </lineage>
</organism>
<accession>A0A348WFW4</accession>
<evidence type="ECO:0000313" key="2">
    <source>
        <dbReference type="Proteomes" id="UP000264719"/>
    </source>
</evidence>
<proteinExistence type="predicted"/>
<sequence>QSNITERVLFPGLDGLCAWLSRQYYPRPPQE</sequence>
<reference evidence="1 2" key="1">
    <citation type="journal article" date="2018" name="Nat. Biotechnol.">
        <title>A standardized bacterial taxonomy based on genome phylogeny substantially revises the tree of life.</title>
        <authorList>
            <person name="Parks D.H."/>
            <person name="Chuvochina M."/>
            <person name="Waite D.W."/>
            <person name="Rinke C."/>
            <person name="Skarshewski A."/>
            <person name="Chaumeil P.A."/>
            <person name="Hugenholtz P."/>
        </authorList>
    </citation>
    <scope>NUCLEOTIDE SEQUENCE [LARGE SCALE GENOMIC DNA]</scope>
    <source>
        <strain evidence="1">UBA9169</strain>
    </source>
</reference>
<comment type="caution">
    <text evidence="1">The sequence shown here is derived from an EMBL/GenBank/DDBJ whole genome shotgun (WGS) entry which is preliminary data.</text>
</comment>
<protein>
    <submittedName>
        <fullName evidence="1">FRG domain-containing protein</fullName>
    </submittedName>
</protein>
<evidence type="ECO:0000313" key="1">
    <source>
        <dbReference type="EMBL" id="HAR53426.1"/>
    </source>
</evidence>
<dbReference type="Proteomes" id="UP000264719">
    <property type="component" value="Unassembled WGS sequence"/>
</dbReference>
<name>A0A348WFW4_9RHOB</name>
<feature type="non-terminal residue" evidence="1">
    <location>
        <position position="1"/>
    </location>
</feature>
<gene>
    <name evidence="1" type="ORF">DCS45_16355</name>
</gene>
<dbReference type="EMBL" id="DMVW01000156">
    <property type="protein sequence ID" value="HAR53426.1"/>
    <property type="molecule type" value="Genomic_DNA"/>
</dbReference>